<feature type="transmembrane region" description="Helical" evidence="7">
    <location>
        <begin position="352"/>
        <end position="385"/>
    </location>
</feature>
<evidence type="ECO:0000256" key="2">
    <source>
        <dbReference type="ARBA" id="ARBA00005512"/>
    </source>
</evidence>
<evidence type="ECO:0000256" key="1">
    <source>
        <dbReference type="ARBA" id="ARBA00004477"/>
    </source>
</evidence>
<dbReference type="AlphaFoldDB" id="A0A6I3KRT8"/>
<keyword evidence="4" id="KW-0256">Endoplasmic reticulum</keyword>
<comment type="caution">
    <text evidence="10">The sequence shown here is derived from an EMBL/GenBank/DDBJ whole genome shotgun (WGS) entry which is preliminary data.</text>
</comment>
<feature type="transmembrane region" description="Helical" evidence="7">
    <location>
        <begin position="248"/>
        <end position="267"/>
    </location>
</feature>
<evidence type="ECO:0000256" key="3">
    <source>
        <dbReference type="ARBA" id="ARBA00022692"/>
    </source>
</evidence>
<sequence length="603" mass="66855">MADARATFIFDGDCGICRTWVNYWRQLTGDAVVYRSYQEAAGEFAAIPADAFRHAVQLIEPGGEVLSGAAATFKLLSYAPGRGTSWWLYRHAPGFEPASELAYRVLSQRRGLLTWLTHALWGRKLEPERYDLVAWLFLRGLGLVYLAAFLSLAAQIRGLVGAQGILPLGEYLDAAHQGWGTDAYWRLPTLFWLDASDAALIAGAWLGVALAGLLTLGILQRVALVGLFALYLSFVYAGQIFMTYQWDMLLVEAGFLAIFLTGGSRIVVWLYRLLLFRFLFLAGLVKLASGDPTWQQLTALDYHFFTQPLPSPLAYYAAQLPHWLLSAGTAAALVIELVAVALIFLPRRPRMLAAALVIGFQVLIMLTGSYNWFNLLTILLCLFLLDDQVLRRFMGADFAAAIVALAPRPGRVAPVLAALVAVIVVPIGVNLVYSSLTGRNIPLAGAMTEALAPLLIVNPYGLFATTTTTRPVLILEGSADNRTWREYVLPFLPGPVDRAPKWNIPYQPRLDWQLWFAGYSAPGQQRWLERLMQRLLEGSPHVVALFRETPGGARPPKYIRAQLYDYRFAPAGSAAWWERRLDGAVLPALTLEDFRRTAPLGVR</sequence>
<dbReference type="PANTHER" id="PTHR14463:SF10">
    <property type="entry name" value="LIPASE MATURATION FACTOR 1"/>
    <property type="match status" value="1"/>
</dbReference>
<feature type="transmembrane region" description="Helical" evidence="7">
    <location>
        <begin position="323"/>
        <end position="345"/>
    </location>
</feature>
<dbReference type="Pfam" id="PF06762">
    <property type="entry name" value="LMF1"/>
    <property type="match status" value="1"/>
</dbReference>
<comment type="subcellular location">
    <subcellularLocation>
        <location evidence="1">Endoplasmic reticulum membrane</location>
        <topology evidence="1">Multi-pass membrane protein</topology>
    </subcellularLocation>
</comment>
<evidence type="ECO:0000256" key="6">
    <source>
        <dbReference type="ARBA" id="ARBA00023136"/>
    </source>
</evidence>
<keyword evidence="6 7" id="KW-0472">Membrane</keyword>
<dbReference type="RefSeq" id="WP_154739995.1">
    <property type="nucleotide sequence ID" value="NZ_WMBQ01000002.1"/>
</dbReference>
<evidence type="ECO:0000259" key="8">
    <source>
        <dbReference type="Pfam" id="PF06762"/>
    </source>
</evidence>
<organism evidence="10 11">
    <name type="scientific">Hyphomicrobium album</name>
    <dbReference type="NCBI Taxonomy" id="2665159"/>
    <lineage>
        <taxon>Bacteria</taxon>
        <taxon>Pseudomonadati</taxon>
        <taxon>Pseudomonadota</taxon>
        <taxon>Alphaproteobacteria</taxon>
        <taxon>Hyphomicrobiales</taxon>
        <taxon>Hyphomicrobiaceae</taxon>
        <taxon>Hyphomicrobium</taxon>
    </lineage>
</organism>
<dbReference type="EMBL" id="WMBQ01000002">
    <property type="protein sequence ID" value="MTD95451.1"/>
    <property type="molecule type" value="Genomic_DNA"/>
</dbReference>
<dbReference type="InterPro" id="IPR057434">
    <property type="entry name" value="LMF1/2_N"/>
</dbReference>
<evidence type="ECO:0000259" key="9">
    <source>
        <dbReference type="Pfam" id="PF25179"/>
    </source>
</evidence>
<proteinExistence type="inferred from homology"/>
<dbReference type="Proteomes" id="UP000440694">
    <property type="component" value="Unassembled WGS sequence"/>
</dbReference>
<keyword evidence="3 7" id="KW-0812">Transmembrane</keyword>
<evidence type="ECO:0000256" key="7">
    <source>
        <dbReference type="SAM" id="Phobius"/>
    </source>
</evidence>
<dbReference type="InterPro" id="IPR007263">
    <property type="entry name" value="DCC1-like"/>
</dbReference>
<evidence type="ECO:0000313" key="10">
    <source>
        <dbReference type="EMBL" id="MTD95451.1"/>
    </source>
</evidence>
<reference evidence="10 11" key="1">
    <citation type="submission" date="2019-11" db="EMBL/GenBank/DDBJ databases">
        <title>Identification of a novel strain.</title>
        <authorList>
            <person name="Xu Q."/>
            <person name="Wang G."/>
        </authorList>
    </citation>
    <scope>NUCLEOTIDE SEQUENCE [LARGE SCALE GENOMIC DNA]</scope>
    <source>
        <strain evidence="11">xq</strain>
    </source>
</reference>
<dbReference type="PANTHER" id="PTHR14463">
    <property type="entry name" value="LIPASE MATURATION FACTOR"/>
    <property type="match status" value="1"/>
</dbReference>
<feature type="transmembrane region" description="Helical" evidence="7">
    <location>
        <begin position="223"/>
        <end position="242"/>
    </location>
</feature>
<feature type="domain" description="Lipase maturation factor 1/2 N-terminal" evidence="8">
    <location>
        <begin position="243"/>
        <end position="390"/>
    </location>
</feature>
<keyword evidence="11" id="KW-1185">Reference proteome</keyword>
<accession>A0A6I3KRT8</accession>
<dbReference type="GO" id="GO:0015035">
    <property type="term" value="F:protein-disulfide reductase activity"/>
    <property type="evidence" value="ECO:0007669"/>
    <property type="project" value="InterPro"/>
</dbReference>
<feature type="transmembrane region" description="Helical" evidence="7">
    <location>
        <begin position="198"/>
        <end position="216"/>
    </location>
</feature>
<protein>
    <submittedName>
        <fullName evidence="10">DUF393 domain-containing protein</fullName>
    </submittedName>
</protein>
<comment type="similarity">
    <text evidence="2">Belongs to the lipase maturation factor family.</text>
</comment>
<dbReference type="GO" id="GO:0051604">
    <property type="term" value="P:protein maturation"/>
    <property type="evidence" value="ECO:0007669"/>
    <property type="project" value="InterPro"/>
</dbReference>
<feature type="transmembrane region" description="Helical" evidence="7">
    <location>
        <begin position="132"/>
        <end position="154"/>
    </location>
</feature>
<gene>
    <name evidence="10" type="ORF">GIW81_14015</name>
</gene>
<name>A0A6I3KRT8_9HYPH</name>
<feature type="transmembrane region" description="Helical" evidence="7">
    <location>
        <begin position="412"/>
        <end position="433"/>
    </location>
</feature>
<dbReference type="InterPro" id="IPR057433">
    <property type="entry name" value="LMF1/2_C"/>
</dbReference>
<dbReference type="Pfam" id="PF25179">
    <property type="entry name" value="LMF1_C"/>
    <property type="match status" value="1"/>
</dbReference>
<evidence type="ECO:0000256" key="5">
    <source>
        <dbReference type="ARBA" id="ARBA00022989"/>
    </source>
</evidence>
<feature type="transmembrane region" description="Helical" evidence="7">
    <location>
        <begin position="274"/>
        <end position="290"/>
    </location>
</feature>
<evidence type="ECO:0000313" key="11">
    <source>
        <dbReference type="Proteomes" id="UP000440694"/>
    </source>
</evidence>
<dbReference type="Pfam" id="PF04134">
    <property type="entry name" value="DCC1-like"/>
    <property type="match status" value="1"/>
</dbReference>
<dbReference type="InterPro" id="IPR009613">
    <property type="entry name" value="LMF"/>
</dbReference>
<feature type="domain" description="Lipase maturation factor 1/2 C-terminal" evidence="9">
    <location>
        <begin position="456"/>
        <end position="587"/>
    </location>
</feature>
<evidence type="ECO:0000256" key="4">
    <source>
        <dbReference type="ARBA" id="ARBA00022824"/>
    </source>
</evidence>
<keyword evidence="5 7" id="KW-1133">Transmembrane helix</keyword>